<protein>
    <submittedName>
        <fullName evidence="1">MoxR family ATPase</fullName>
    </submittedName>
</protein>
<dbReference type="Proteomes" id="UP000315423">
    <property type="component" value="Unassembled WGS sequence"/>
</dbReference>
<gene>
    <name evidence="1" type="ORF">C5S46_06820</name>
</gene>
<evidence type="ECO:0000313" key="1">
    <source>
        <dbReference type="EMBL" id="TKY91254.1"/>
    </source>
</evidence>
<comment type="caution">
    <text evidence="1">The sequence shown here is derived from an EMBL/GenBank/DDBJ whole genome shotgun (WGS) entry which is preliminary data.</text>
</comment>
<reference evidence="1" key="1">
    <citation type="submission" date="2018-09" db="EMBL/GenBank/DDBJ databases">
        <title>A genomic encyclopedia of anaerobic methanotrophic archaea.</title>
        <authorList>
            <person name="Skennerton C.T."/>
            <person name="Chadwick G.L."/>
            <person name="Laso-Perez R."/>
            <person name="Leu A.O."/>
            <person name="Speth D.R."/>
            <person name="Yu H."/>
            <person name="Morgan-Lang C."/>
            <person name="Hatzenpichler R."/>
            <person name="Goudeau D."/>
            <person name="Malmstrom R."/>
            <person name="Woyke T."/>
            <person name="Hallam S."/>
            <person name="Tyson G.W."/>
            <person name="Wegener G."/>
            <person name="Boetius A."/>
            <person name="Orphan V.J."/>
        </authorList>
    </citation>
    <scope>NUCLEOTIDE SEQUENCE</scope>
    <source>
        <strain evidence="1">CONS3730D10UFb2</strain>
    </source>
</reference>
<organism evidence="1 2">
    <name type="scientific">Candidatus Methanomarinus sp</name>
    <dbReference type="NCBI Taxonomy" id="3386244"/>
    <lineage>
        <taxon>Archaea</taxon>
        <taxon>Methanobacteriati</taxon>
        <taxon>Methanobacteriota</taxon>
        <taxon>Stenosarchaea group</taxon>
        <taxon>Methanomicrobia</taxon>
        <taxon>Methanosarcinales</taxon>
        <taxon>ANME-2 cluster</taxon>
        <taxon>Candidatus Methanocomedenaceae</taxon>
        <taxon>Candidatus Methanomarinus</taxon>
    </lineage>
</organism>
<dbReference type="EMBL" id="QYBA01000232">
    <property type="protein sequence ID" value="TKY91254.1"/>
    <property type="molecule type" value="Genomic_DNA"/>
</dbReference>
<sequence length="331" mass="37522">MEEMTPRIKQLNETSSQYAESLRAVRLEIEKVIVGQEYIIEKLLIALISGGHVLIEGVPGLAKTLMVETLSDCLDSDFVRLQFTPDLLPADIIGTKIYDHINSSFNTVKGPIFTNFILADEINRAPPKVQSALLEAMQEKQVSIQGETHKLHSPFMVLATQNPIEAEGTYKLPEAQVDRFMFKLLIHYPTKDNEIEIIERFTEGITPGTSRMLTSQQIIELQKFNREIYTDYKIKHYAAELVDASRNPQLYGLQVDGHIEYGASPRASLWLILAAKAHAMMHGRGYVKPEDIRSIAYEVLRHRILLTYEAEAEQISSDEIITMILEKVQVP</sequence>
<name>A0AC61S9V0_9EURY</name>
<evidence type="ECO:0000313" key="2">
    <source>
        <dbReference type="Proteomes" id="UP000315423"/>
    </source>
</evidence>
<proteinExistence type="predicted"/>
<accession>A0AC61S9V0</accession>